<dbReference type="EMBL" id="CAXIXY010000003">
    <property type="protein sequence ID" value="CAL2082406.1"/>
    <property type="molecule type" value="Genomic_DNA"/>
</dbReference>
<evidence type="ECO:0008006" key="5">
    <source>
        <dbReference type="Google" id="ProtNLM"/>
    </source>
</evidence>
<keyword evidence="1" id="KW-0175">Coiled coil</keyword>
<dbReference type="Proteomes" id="UP001497416">
    <property type="component" value="Unassembled WGS sequence"/>
</dbReference>
<dbReference type="SUPFAM" id="SSF48452">
    <property type="entry name" value="TPR-like"/>
    <property type="match status" value="2"/>
</dbReference>
<keyword evidence="4" id="KW-1185">Reference proteome</keyword>
<gene>
    <name evidence="3" type="ORF">T190607A01A_11356</name>
</gene>
<protein>
    <recommendedName>
        <fullName evidence="5">HTH luxR-type domain-containing protein</fullName>
    </recommendedName>
</protein>
<organism evidence="3 4">
    <name type="scientific">Tenacibaculum platacis</name>
    <dbReference type="NCBI Taxonomy" id="3137852"/>
    <lineage>
        <taxon>Bacteria</taxon>
        <taxon>Pseudomonadati</taxon>
        <taxon>Bacteroidota</taxon>
        <taxon>Flavobacteriia</taxon>
        <taxon>Flavobacteriales</taxon>
        <taxon>Flavobacteriaceae</taxon>
        <taxon>Tenacibaculum</taxon>
    </lineage>
</organism>
<accession>A0ABM9NX15</accession>
<feature type="transmembrane region" description="Helical" evidence="2">
    <location>
        <begin position="386"/>
        <end position="405"/>
    </location>
</feature>
<dbReference type="InterPro" id="IPR016032">
    <property type="entry name" value="Sig_transdc_resp-reg_C-effctor"/>
</dbReference>
<evidence type="ECO:0000256" key="2">
    <source>
        <dbReference type="SAM" id="Phobius"/>
    </source>
</evidence>
<evidence type="ECO:0000313" key="3">
    <source>
        <dbReference type="EMBL" id="CAL2082406.1"/>
    </source>
</evidence>
<dbReference type="InterPro" id="IPR011990">
    <property type="entry name" value="TPR-like_helical_dom_sf"/>
</dbReference>
<evidence type="ECO:0000256" key="1">
    <source>
        <dbReference type="SAM" id="Coils"/>
    </source>
</evidence>
<sequence length="579" mass="67897">MQKLICFFIVLLSLNSFSQKEKSKLEKLHESIQTSTNDSIKIVNYLRLNAYYHVRDLNKADSLLTEILKMLDTVDYDSRKHQGQIYSRRGIISRIRSNYPKSLRNYNKANKLYEQIKDTNKLITINMNIGNLYSYQYDYISADKHFKKAVNINTKPYKKQLGVSYRMLAGNFNHREIMDSAFYYLEKARVIFKETKADLEYFASNIQFVRYSLQEYHSKYPAEELDGKRTLQDLNGTYSYNDLISMAKETTRFFKKEEHKHYLTESYYDLAKINYEFKKYQLAKKYADTTILLANQIEKKHLESKTYELRSMIYEKIGKLSLALKDYKTYEKTQNDIYTDKKSKEIKEIEMANAFAKKKMKDSILFVKQKEILVLEKDKALAQNKFIGLLSIIGLVIAFFAIRILRKRWIKERKLGKLFEKKLKKSDEEISILSSDKKKLTEEVNELLTETVIHLQTKEKLANNLSKLSHEEEGVTLKGIIADLKADKLEDSKILVLKKNIETLNYDFLKSLKELHPNLTKTDIEVCSFIKIGFSRKEIASLRKTSIDAIKSTRFRLKKKLNLGADQSLDEYITSISAP</sequence>
<evidence type="ECO:0000313" key="4">
    <source>
        <dbReference type="Proteomes" id="UP001497416"/>
    </source>
</evidence>
<proteinExistence type="predicted"/>
<keyword evidence="2" id="KW-0472">Membrane</keyword>
<dbReference type="SUPFAM" id="SSF46894">
    <property type="entry name" value="C-terminal effector domain of the bipartite response regulators"/>
    <property type="match status" value="1"/>
</dbReference>
<dbReference type="SMART" id="SM00028">
    <property type="entry name" value="TPR"/>
    <property type="match status" value="4"/>
</dbReference>
<keyword evidence="2" id="KW-1133">Transmembrane helix</keyword>
<dbReference type="RefSeq" id="WP_348711277.1">
    <property type="nucleotide sequence ID" value="NZ_CAXIXY010000003.1"/>
</dbReference>
<dbReference type="InterPro" id="IPR019734">
    <property type="entry name" value="TPR_rpt"/>
</dbReference>
<name>A0ABM9NX15_9FLAO</name>
<dbReference type="Gene3D" id="1.25.40.10">
    <property type="entry name" value="Tetratricopeptide repeat domain"/>
    <property type="match status" value="1"/>
</dbReference>
<reference evidence="3 4" key="1">
    <citation type="submission" date="2024-05" db="EMBL/GenBank/DDBJ databases">
        <authorList>
            <person name="Duchaud E."/>
        </authorList>
    </citation>
    <scope>NUCLEOTIDE SEQUENCE [LARGE SCALE GENOMIC DNA]</scope>
    <source>
        <strain evidence="3">Ena-SAMPLE-TAB-13-05-2024-13:56:06:370-140302</strain>
    </source>
</reference>
<comment type="caution">
    <text evidence="3">The sequence shown here is derived from an EMBL/GenBank/DDBJ whole genome shotgun (WGS) entry which is preliminary data.</text>
</comment>
<keyword evidence="2" id="KW-0812">Transmembrane</keyword>
<feature type="coiled-coil region" evidence="1">
    <location>
        <begin position="423"/>
        <end position="450"/>
    </location>
</feature>